<evidence type="ECO:0008006" key="4">
    <source>
        <dbReference type="Google" id="ProtNLM"/>
    </source>
</evidence>
<keyword evidence="1" id="KW-0472">Membrane</keyword>
<feature type="transmembrane region" description="Helical" evidence="1">
    <location>
        <begin position="12"/>
        <end position="34"/>
    </location>
</feature>
<protein>
    <recommendedName>
        <fullName evidence="4">DUF2140 domain-containing protein</fullName>
    </recommendedName>
</protein>
<name>A0A2X0R8J4_BROTH</name>
<dbReference type="Proteomes" id="UP000270190">
    <property type="component" value="Unassembled WGS sequence"/>
</dbReference>
<evidence type="ECO:0000313" key="2">
    <source>
        <dbReference type="EMBL" id="SPP27394.1"/>
    </source>
</evidence>
<dbReference type="RefSeq" id="WP_069119019.1">
    <property type="nucleotide sequence ID" value="NZ_CBCPHX010000001.1"/>
</dbReference>
<evidence type="ECO:0000313" key="3">
    <source>
        <dbReference type="Proteomes" id="UP000270190"/>
    </source>
</evidence>
<accession>A0A2X0R8J4</accession>
<reference evidence="3" key="1">
    <citation type="submission" date="2018-04" db="EMBL/GenBank/DDBJ databases">
        <authorList>
            <person name="Illikoud N."/>
        </authorList>
    </citation>
    <scope>NUCLEOTIDE SEQUENCE [LARGE SCALE GENOMIC DNA]</scope>
</reference>
<sequence length="199" mass="22561">MSRETKTTKKLNIWKWTTILLLAIIIIPTIIIFIQITDSSGSKPLKEPLPQNTPKVTMYFSPDDLNKVIAGYLSANTKDSSQYRVTAEGDSISFKTNFEFLNQNVDLKLTFKPELDSAGNVILHQESMTLGKVKLPVKLVMSAVKKNFDFPNWVHVQSNKKQVYLALDEIESKTFPRLAIDSFALDEERITITLLLPTK</sequence>
<organism evidence="2 3">
    <name type="scientific">Brochothrix thermosphacta</name>
    <name type="common">Microbacterium thermosphactum</name>
    <dbReference type="NCBI Taxonomy" id="2756"/>
    <lineage>
        <taxon>Bacteria</taxon>
        <taxon>Bacillati</taxon>
        <taxon>Bacillota</taxon>
        <taxon>Bacilli</taxon>
        <taxon>Bacillales</taxon>
        <taxon>Listeriaceae</taxon>
        <taxon>Brochothrix</taxon>
    </lineage>
</organism>
<dbReference type="InterPro" id="IPR018672">
    <property type="entry name" value="DUF2140"/>
</dbReference>
<keyword evidence="1" id="KW-1133">Transmembrane helix</keyword>
<dbReference type="GeneID" id="66536408"/>
<evidence type="ECO:0000256" key="1">
    <source>
        <dbReference type="SAM" id="Phobius"/>
    </source>
</evidence>
<proteinExistence type="predicted"/>
<dbReference type="AlphaFoldDB" id="A0A2X0R8J4"/>
<gene>
    <name evidence="2" type="ORF">BTBSAS_140026</name>
</gene>
<dbReference type="Pfam" id="PF09911">
    <property type="entry name" value="DUF2140"/>
    <property type="match status" value="1"/>
</dbReference>
<keyword evidence="1" id="KW-0812">Transmembrane</keyword>
<dbReference type="EMBL" id="OUNC01000006">
    <property type="protein sequence ID" value="SPP27394.1"/>
    <property type="molecule type" value="Genomic_DNA"/>
</dbReference>